<gene>
    <name evidence="6" type="ORF">UFOPK1824_00026</name>
    <name evidence="7" type="ORF">UFOPK2772_00711</name>
    <name evidence="8" type="ORF">UFOPK2850_00073</name>
    <name evidence="9" type="ORF">UFOPK3027_00547</name>
    <name evidence="10" type="ORF">UFOPK3256_00530</name>
    <name evidence="11" type="ORF">UFOPK3827_00231</name>
    <name evidence="12" type="ORF">UFOPK3982_00470</name>
    <name evidence="13" type="ORF">UFOPK4120_00231</name>
    <name evidence="14" type="ORF">UFOPK4404_00231</name>
</gene>
<dbReference type="InterPro" id="IPR036034">
    <property type="entry name" value="PDZ_sf"/>
</dbReference>
<dbReference type="SUPFAM" id="SSF50156">
    <property type="entry name" value="PDZ domain-like"/>
    <property type="match status" value="1"/>
</dbReference>
<evidence type="ECO:0000313" key="14">
    <source>
        <dbReference type="EMBL" id="CAB5070147.1"/>
    </source>
</evidence>
<evidence type="ECO:0000313" key="6">
    <source>
        <dbReference type="EMBL" id="CAB4590413.1"/>
    </source>
</evidence>
<evidence type="ECO:0000313" key="12">
    <source>
        <dbReference type="EMBL" id="CAB4981891.1"/>
    </source>
</evidence>
<comment type="similarity">
    <text evidence="1">Belongs to the peptidase S1C family.</text>
</comment>
<evidence type="ECO:0000256" key="3">
    <source>
        <dbReference type="ARBA" id="ARBA00022801"/>
    </source>
</evidence>
<evidence type="ECO:0000256" key="1">
    <source>
        <dbReference type="ARBA" id="ARBA00010541"/>
    </source>
</evidence>
<dbReference type="EMBL" id="CAFAZW010000005">
    <property type="protein sequence ID" value="CAB4841111.1"/>
    <property type="molecule type" value="Genomic_DNA"/>
</dbReference>
<dbReference type="PRINTS" id="PR00834">
    <property type="entry name" value="PROTEASES2C"/>
</dbReference>
<keyword evidence="4" id="KW-0472">Membrane</keyword>
<dbReference type="InterPro" id="IPR043504">
    <property type="entry name" value="Peptidase_S1_PA_chymotrypsin"/>
</dbReference>
<proteinExistence type="inferred from homology"/>
<dbReference type="EMBL" id="CAFBQY010000002">
    <property type="protein sequence ID" value="CAB5070147.1"/>
    <property type="molecule type" value="Genomic_DNA"/>
</dbReference>
<dbReference type="AlphaFoldDB" id="A0A6J7B7Q5"/>
<evidence type="ECO:0000313" key="10">
    <source>
        <dbReference type="EMBL" id="CAB4841111.1"/>
    </source>
</evidence>
<dbReference type="EMBL" id="CAFBOO010000003">
    <property type="protein sequence ID" value="CAB4981891.1"/>
    <property type="molecule type" value="Genomic_DNA"/>
</dbReference>
<evidence type="ECO:0000313" key="7">
    <source>
        <dbReference type="EMBL" id="CAB4736524.1"/>
    </source>
</evidence>
<evidence type="ECO:0000313" key="8">
    <source>
        <dbReference type="EMBL" id="CAB4745707.1"/>
    </source>
</evidence>
<dbReference type="PANTHER" id="PTHR43343">
    <property type="entry name" value="PEPTIDASE S12"/>
    <property type="match status" value="1"/>
</dbReference>
<keyword evidence="2" id="KW-0645">Protease</keyword>
<dbReference type="SUPFAM" id="SSF50494">
    <property type="entry name" value="Trypsin-like serine proteases"/>
    <property type="match status" value="1"/>
</dbReference>
<dbReference type="Gene3D" id="2.30.42.10">
    <property type="match status" value="1"/>
</dbReference>
<dbReference type="GO" id="GO:0006508">
    <property type="term" value="P:proteolysis"/>
    <property type="evidence" value="ECO:0007669"/>
    <property type="project" value="UniProtKB-KW"/>
</dbReference>
<dbReference type="Pfam" id="PF13365">
    <property type="entry name" value="Trypsin_2"/>
    <property type="match status" value="1"/>
</dbReference>
<dbReference type="Gene3D" id="2.40.10.10">
    <property type="entry name" value="Trypsin-like serine proteases"/>
    <property type="match status" value="2"/>
</dbReference>
<accession>A0A6J7B7Q5</accession>
<keyword evidence="3" id="KW-0378">Hydrolase</keyword>
<dbReference type="PANTHER" id="PTHR43343:SF3">
    <property type="entry name" value="PROTEASE DO-LIKE 8, CHLOROPLASTIC"/>
    <property type="match status" value="1"/>
</dbReference>
<dbReference type="InterPro" id="IPR001940">
    <property type="entry name" value="Peptidase_S1C"/>
</dbReference>
<evidence type="ECO:0000313" key="13">
    <source>
        <dbReference type="EMBL" id="CAB5010791.1"/>
    </source>
</evidence>
<dbReference type="InterPro" id="IPR001478">
    <property type="entry name" value="PDZ"/>
</dbReference>
<evidence type="ECO:0000256" key="2">
    <source>
        <dbReference type="ARBA" id="ARBA00022670"/>
    </source>
</evidence>
<reference evidence="10" key="1">
    <citation type="submission" date="2020-05" db="EMBL/GenBank/DDBJ databases">
        <authorList>
            <person name="Chiriac C."/>
            <person name="Salcher M."/>
            <person name="Ghai R."/>
            <person name="Kavagutti S V."/>
        </authorList>
    </citation>
    <scope>NUCLEOTIDE SEQUENCE</scope>
</reference>
<dbReference type="EMBL" id="CAEZYT010000036">
    <property type="protein sequence ID" value="CAB4736524.1"/>
    <property type="molecule type" value="Genomic_DNA"/>
</dbReference>
<feature type="transmembrane region" description="Helical" evidence="4">
    <location>
        <begin position="31"/>
        <end position="54"/>
    </location>
</feature>
<name>A0A6J7B7Q5_9ZZZZ</name>
<evidence type="ECO:0000256" key="4">
    <source>
        <dbReference type="SAM" id="Phobius"/>
    </source>
</evidence>
<dbReference type="EMBL" id="CAFBPO010000002">
    <property type="protein sequence ID" value="CAB5010791.1"/>
    <property type="molecule type" value="Genomic_DNA"/>
</dbReference>
<dbReference type="EMBL" id="CAFAAN010000004">
    <property type="protein sequence ID" value="CAB4799458.1"/>
    <property type="molecule type" value="Genomic_DNA"/>
</dbReference>
<dbReference type="EMBL" id="CAEZZH010000001">
    <property type="protein sequence ID" value="CAB4745707.1"/>
    <property type="molecule type" value="Genomic_DNA"/>
</dbReference>
<feature type="domain" description="PDZ" evidence="5">
    <location>
        <begin position="275"/>
        <end position="363"/>
    </location>
</feature>
<dbReference type="InterPro" id="IPR051201">
    <property type="entry name" value="Chloro_Bact_Ser_Proteases"/>
</dbReference>
<dbReference type="Pfam" id="PF13180">
    <property type="entry name" value="PDZ_2"/>
    <property type="match status" value="1"/>
</dbReference>
<dbReference type="PROSITE" id="PS50106">
    <property type="entry name" value="PDZ"/>
    <property type="match status" value="1"/>
</dbReference>
<protein>
    <submittedName>
        <fullName evidence="10">Unannotated protein</fullName>
    </submittedName>
</protein>
<dbReference type="InterPro" id="IPR009003">
    <property type="entry name" value="Peptidase_S1_PA"/>
</dbReference>
<evidence type="ECO:0000313" key="11">
    <source>
        <dbReference type="EMBL" id="CAB4946078.1"/>
    </source>
</evidence>
<keyword evidence="4" id="KW-1133">Transmembrane helix</keyword>
<sequence length="376" mass="37712">MSTSQPSGSNGPWWIPASKNGKANLITRANAILLAFVAGLVGAIFGASSSGSLFGQSINLSRTSSSVERAPGSVADIAKRVIPSVVSIEARAKDGGSTGTGFVIESNGYILTNNHVIAEAVTGKGVINVTLNNGREYVAKVVGRDSSYDLAVLKISTTGLTALQLGDSDKVAVGDSVIAIGSPLGLSGTVTLGIISAKDRAVTAGETGSDNSFINALQTDAAINPGNSGGPLVDSTGAVIGVNSAIATLGSSIGSQSGSIGLGFAIPINQARKTADQLIKNGIATYPVLGVSIDMKYEGDGALISKSDKAILPGGPAALAGLKGGDIITKFEGRTINSAEELIVAIRAKSVGDKAVLTYIRNGVTSTATVTLQAGK</sequence>
<dbReference type="SMART" id="SM00228">
    <property type="entry name" value="PDZ"/>
    <property type="match status" value="1"/>
</dbReference>
<keyword evidence="4" id="KW-0812">Transmembrane</keyword>
<evidence type="ECO:0000259" key="5">
    <source>
        <dbReference type="PROSITE" id="PS50106"/>
    </source>
</evidence>
<dbReference type="EMBL" id="CAEZUM010000001">
    <property type="protein sequence ID" value="CAB4590413.1"/>
    <property type="molecule type" value="Genomic_DNA"/>
</dbReference>
<dbReference type="GO" id="GO:0004252">
    <property type="term" value="F:serine-type endopeptidase activity"/>
    <property type="evidence" value="ECO:0007669"/>
    <property type="project" value="InterPro"/>
</dbReference>
<evidence type="ECO:0000313" key="9">
    <source>
        <dbReference type="EMBL" id="CAB4799458.1"/>
    </source>
</evidence>
<dbReference type="EMBL" id="CAFBNM010000002">
    <property type="protein sequence ID" value="CAB4946078.1"/>
    <property type="molecule type" value="Genomic_DNA"/>
</dbReference>
<organism evidence="10">
    <name type="scientific">freshwater metagenome</name>
    <dbReference type="NCBI Taxonomy" id="449393"/>
    <lineage>
        <taxon>unclassified sequences</taxon>
        <taxon>metagenomes</taxon>
        <taxon>ecological metagenomes</taxon>
    </lineage>
</organism>